<dbReference type="AlphaFoldDB" id="N0B2K0"/>
<dbReference type="EC" id="2.1.1.177" evidence="5"/>
<protein>
    <recommendedName>
        <fullName evidence="5">Ribosomal RNA large subunit methyltransferase H</fullName>
        <ecNumber evidence="5">2.1.1.177</ecNumber>
    </recommendedName>
    <alternativeName>
        <fullName evidence="5">23S rRNA (pseudouridine1915-N3)-methyltransferase</fullName>
    </alternativeName>
    <alternativeName>
        <fullName evidence="5">23S rRNA m3Psi1915 methyltransferase</fullName>
    </alternativeName>
    <alternativeName>
        <fullName evidence="5">rRNA (pseudouridine-N3-)-methyltransferase RlmH</fullName>
    </alternativeName>
</protein>
<dbReference type="InterPro" id="IPR029028">
    <property type="entry name" value="Alpha/beta_knot_MTases"/>
</dbReference>
<dbReference type="Pfam" id="PF02590">
    <property type="entry name" value="SPOUT_MTase"/>
    <property type="match status" value="1"/>
</dbReference>
<dbReference type="PANTHER" id="PTHR33603">
    <property type="entry name" value="METHYLTRANSFERASE"/>
    <property type="match status" value="1"/>
</dbReference>
<dbReference type="InterPro" id="IPR029026">
    <property type="entry name" value="tRNA_m1G_MTases_N"/>
</dbReference>
<dbReference type="eggNOG" id="COG1576">
    <property type="taxonomic scope" value="Bacteria"/>
</dbReference>
<organism evidence="6 7">
    <name type="scientific">Hyphomicrobium denitrificans 1NES1</name>
    <dbReference type="NCBI Taxonomy" id="670307"/>
    <lineage>
        <taxon>Bacteria</taxon>
        <taxon>Pseudomonadati</taxon>
        <taxon>Pseudomonadota</taxon>
        <taxon>Alphaproteobacteria</taxon>
        <taxon>Hyphomicrobiales</taxon>
        <taxon>Hyphomicrobiaceae</taxon>
        <taxon>Hyphomicrobium</taxon>
    </lineage>
</organism>
<comment type="subcellular location">
    <subcellularLocation>
        <location evidence="5">Cytoplasm</location>
    </subcellularLocation>
</comment>
<evidence type="ECO:0000313" key="7">
    <source>
        <dbReference type="Proteomes" id="UP000005952"/>
    </source>
</evidence>
<dbReference type="KEGG" id="hdt:HYPDE_23608"/>
<name>N0B2K0_9HYPH</name>
<comment type="subunit">
    <text evidence="5">Homodimer.</text>
</comment>
<proteinExistence type="inferred from homology"/>
<evidence type="ECO:0000256" key="5">
    <source>
        <dbReference type="HAMAP-Rule" id="MF_00658"/>
    </source>
</evidence>
<keyword evidence="5" id="KW-0963">Cytoplasm</keyword>
<dbReference type="Proteomes" id="UP000005952">
    <property type="component" value="Chromosome"/>
</dbReference>
<keyword evidence="5" id="KW-0698">rRNA processing</keyword>
<dbReference type="GO" id="GO:0005737">
    <property type="term" value="C:cytoplasm"/>
    <property type="evidence" value="ECO:0007669"/>
    <property type="project" value="UniProtKB-SubCell"/>
</dbReference>
<accession>N0B2K0</accession>
<sequence length="160" mass="17144">MRISLLAVGKLKDAEERAISDRYVKRFNGAGRAIGLGPIEVRELNESRAASADERKCDEAARLMKDLAADTFIVALDPAGRSISSESFARLLSEKRDGAVKACAFLIGGPDGHGAQALRPPAMKLSLGALTLPHGLARVVLLEQLYRAATILSGHPYHRA</sequence>
<dbReference type="EMBL" id="CP005587">
    <property type="protein sequence ID" value="AGK56407.1"/>
    <property type="molecule type" value="Genomic_DNA"/>
</dbReference>
<keyword evidence="7" id="KW-1185">Reference proteome</keyword>
<reference evidence="6 7" key="1">
    <citation type="journal article" date="2013" name="Genome Announc.">
        <title>Genome sequences for three denitrifying bacterial strains isolated from a uranium- and nitrate-contaminated subsurface environment.</title>
        <authorList>
            <person name="Venkatramanan R."/>
            <person name="Prakash O."/>
            <person name="Woyke T."/>
            <person name="Chain P."/>
            <person name="Goodwin L.A."/>
            <person name="Watson D."/>
            <person name="Brooks S."/>
            <person name="Kostka J.E."/>
            <person name="Green S.J."/>
        </authorList>
    </citation>
    <scope>NUCLEOTIDE SEQUENCE [LARGE SCALE GENOMIC DNA]</scope>
    <source>
        <strain evidence="6 7">1NES1</strain>
    </source>
</reference>
<dbReference type="Gene3D" id="3.40.1280.10">
    <property type="match status" value="1"/>
</dbReference>
<keyword evidence="3 5" id="KW-0949">S-adenosyl-L-methionine</keyword>
<feature type="binding site" evidence="5">
    <location>
        <begin position="127"/>
        <end position="132"/>
    </location>
    <ligand>
        <name>S-adenosyl-L-methionine</name>
        <dbReference type="ChEBI" id="CHEBI:59789"/>
    </ligand>
</feature>
<evidence type="ECO:0000256" key="1">
    <source>
        <dbReference type="ARBA" id="ARBA00022603"/>
    </source>
</evidence>
<dbReference type="STRING" id="670307.HYPDE_23608"/>
<dbReference type="CDD" id="cd18081">
    <property type="entry name" value="RlmH-like"/>
    <property type="match status" value="1"/>
</dbReference>
<dbReference type="OrthoDB" id="9806643at2"/>
<feature type="binding site" evidence="5">
    <location>
        <position position="76"/>
    </location>
    <ligand>
        <name>S-adenosyl-L-methionine</name>
        <dbReference type="ChEBI" id="CHEBI:59789"/>
    </ligand>
</feature>
<keyword evidence="1 5" id="KW-0489">Methyltransferase</keyword>
<comment type="catalytic activity">
    <reaction evidence="5">
        <text>pseudouridine(1915) in 23S rRNA + S-adenosyl-L-methionine = N(3)-methylpseudouridine(1915) in 23S rRNA + S-adenosyl-L-homocysteine + H(+)</text>
        <dbReference type="Rhea" id="RHEA:42752"/>
        <dbReference type="Rhea" id="RHEA-COMP:10221"/>
        <dbReference type="Rhea" id="RHEA-COMP:10222"/>
        <dbReference type="ChEBI" id="CHEBI:15378"/>
        <dbReference type="ChEBI" id="CHEBI:57856"/>
        <dbReference type="ChEBI" id="CHEBI:59789"/>
        <dbReference type="ChEBI" id="CHEBI:65314"/>
        <dbReference type="ChEBI" id="CHEBI:74486"/>
        <dbReference type="EC" id="2.1.1.177"/>
    </reaction>
</comment>
<dbReference type="RefSeq" id="WP_015596445.1">
    <property type="nucleotide sequence ID" value="NC_021172.1"/>
</dbReference>
<dbReference type="GO" id="GO:0070038">
    <property type="term" value="F:rRNA (pseudouridine-N3-)-methyltransferase activity"/>
    <property type="evidence" value="ECO:0007669"/>
    <property type="project" value="UniProtKB-UniRule"/>
</dbReference>
<keyword evidence="2 5" id="KW-0808">Transferase</keyword>
<comment type="similarity">
    <text evidence="4 5">Belongs to the RNA methyltransferase RlmH family.</text>
</comment>
<evidence type="ECO:0000313" key="6">
    <source>
        <dbReference type="EMBL" id="AGK56407.1"/>
    </source>
</evidence>
<comment type="function">
    <text evidence="5">Specifically methylates the pseudouridine at position 1915 (m3Psi1915) in 23S rRNA.</text>
</comment>
<evidence type="ECO:0000256" key="4">
    <source>
        <dbReference type="ARBA" id="ARBA00038303"/>
    </source>
</evidence>
<dbReference type="PIRSF" id="PIRSF004505">
    <property type="entry name" value="MT_bac"/>
    <property type="match status" value="1"/>
</dbReference>
<evidence type="ECO:0000256" key="2">
    <source>
        <dbReference type="ARBA" id="ARBA00022679"/>
    </source>
</evidence>
<gene>
    <name evidence="5" type="primary">rlmH</name>
    <name evidence="6" type="ORF">HYPDE_23608</name>
</gene>
<feature type="binding site" evidence="5">
    <location>
        <position position="108"/>
    </location>
    <ligand>
        <name>S-adenosyl-L-methionine</name>
        <dbReference type="ChEBI" id="CHEBI:59789"/>
    </ligand>
</feature>
<dbReference type="HAMAP" id="MF_00658">
    <property type="entry name" value="23SrRNA_methyltr_H"/>
    <property type="match status" value="1"/>
</dbReference>
<dbReference type="HOGENOM" id="CLU_100552_1_1_5"/>
<dbReference type="InterPro" id="IPR003742">
    <property type="entry name" value="RlmH-like"/>
</dbReference>
<evidence type="ECO:0000256" key="3">
    <source>
        <dbReference type="ARBA" id="ARBA00022691"/>
    </source>
</evidence>
<dbReference type="SUPFAM" id="SSF75217">
    <property type="entry name" value="alpha/beta knot"/>
    <property type="match status" value="1"/>
</dbReference>
<dbReference type="PANTHER" id="PTHR33603:SF1">
    <property type="entry name" value="RIBOSOMAL RNA LARGE SUBUNIT METHYLTRANSFERASE H"/>
    <property type="match status" value="1"/>
</dbReference>
<dbReference type="NCBIfam" id="NF000989">
    <property type="entry name" value="PRK00103.2-3"/>
    <property type="match status" value="1"/>
</dbReference>